<keyword evidence="4" id="KW-0813">Transport</keyword>
<dbReference type="InterPro" id="IPR033122">
    <property type="entry name" value="LETM1-like_RBD"/>
</dbReference>
<keyword evidence="4" id="KW-0050">Antiport</keyword>
<dbReference type="PANTHER" id="PTHR14009:SF1">
    <property type="entry name" value="MITOCHONDRIAL PROTON_CALCIUM EXCHANGER PROTEIN"/>
    <property type="match status" value="1"/>
</dbReference>
<feature type="region of interest" description="Disordered" evidence="12">
    <location>
        <begin position="528"/>
        <end position="547"/>
    </location>
</feature>
<name>A0A9P6B3P1_9AGAM</name>
<feature type="domain" description="Letm1 RBD" evidence="14">
    <location>
        <begin position="219"/>
        <end position="411"/>
    </location>
</feature>
<protein>
    <recommendedName>
        <fullName evidence="3">Mitochondrial proton/calcium exchanger protein</fullName>
    </recommendedName>
    <alternativeName>
        <fullName evidence="10">Leucine zipper-EF-hand-containing transmembrane protein 1</fullName>
    </alternativeName>
</protein>
<evidence type="ECO:0000256" key="1">
    <source>
        <dbReference type="ARBA" id="ARBA00004434"/>
    </source>
</evidence>
<dbReference type="PANTHER" id="PTHR14009">
    <property type="entry name" value="LEUCINE ZIPPER-EF-HAND CONTAINING TRANSMEMBRANE PROTEIN"/>
    <property type="match status" value="1"/>
</dbReference>
<accession>A0A9P6B3P1</accession>
<keyword evidence="16" id="KW-1185">Reference proteome</keyword>
<comment type="subcellular location">
    <subcellularLocation>
        <location evidence="1">Mitochondrion inner membrane</location>
        <topology evidence="1">Single-pass membrane protein</topology>
    </subcellularLocation>
</comment>
<sequence length="664" mass="75281">MQVWYPVRTPSLAYSLQRSRRNPICASIIVNARYLRIDRPPIPLVYSQKQLPSRLRQASSTSRSNTPPTPSPLINKPQSGSTVPSTTSNIPNETEKDNAVNPPVLKKASEPPKEPFLPRTWAKVKHEANHYWDGTKLLASEIKISARLLRRTLQGKPLTRRERRQLRRTTQDLLRLVPFSVFVIVPFMELLLPVAIKIFPNMLPSTFEDKFAADEKKRKVLRVRLEMAKFLQETLRESGIKGGKSIIGTDEFKAFFYKVRSTGETPSTEDIVKVAKLFHDELTLDNLSRPQLVSICRYIGVNAFGTDNFLKYQIRNRIEDLKKDDRLIHVEGVDSLSTSELQHACQSRGVKTIGISPSRLREELEKWIELHLINDISGVLLILSRAFDWGENRGSEGVITSLGSVLASLPDNLLNEAELAVDSEKASYKQKLEVLQQQEELIEDEAEQEQKEEDARRAKKELEERLRHEEEARTVESMLPDSEWAREAEDDARMTTEQLAELGEALSILSAKSSVIKERDELRATMEQNLQSEEETSGEASPSQSLSKRIRGMLTKIDSQLCDYDERVGSSLQLISADSQGRITVRDLERAFSVIKHKPDAETVEGIVKKLDVDQDGFVVLEHVLDLVREEGLGIVVDEGAKDIIGQGRELKELKPRKEDIVQE</sequence>
<evidence type="ECO:0000256" key="9">
    <source>
        <dbReference type="ARBA" id="ARBA00023136"/>
    </source>
</evidence>
<dbReference type="Gene3D" id="1.10.238.10">
    <property type="entry name" value="EF-hand"/>
    <property type="match status" value="1"/>
</dbReference>
<evidence type="ECO:0000256" key="8">
    <source>
        <dbReference type="ARBA" id="ARBA00023128"/>
    </source>
</evidence>
<dbReference type="GO" id="GO:0015297">
    <property type="term" value="F:antiporter activity"/>
    <property type="evidence" value="ECO:0007669"/>
    <property type="project" value="UniProtKB-KW"/>
</dbReference>
<evidence type="ECO:0000256" key="13">
    <source>
        <dbReference type="SAM" id="Phobius"/>
    </source>
</evidence>
<keyword evidence="5 13" id="KW-0812">Transmembrane</keyword>
<dbReference type="EMBL" id="MU128947">
    <property type="protein sequence ID" value="KAF9515716.1"/>
    <property type="molecule type" value="Genomic_DNA"/>
</dbReference>
<feature type="region of interest" description="Disordered" evidence="12">
    <location>
        <begin position="48"/>
        <end position="117"/>
    </location>
</feature>
<keyword evidence="8 11" id="KW-0496">Mitochondrion</keyword>
<reference evidence="15" key="1">
    <citation type="journal article" date="2020" name="Nat. Commun.">
        <title>Large-scale genome sequencing of mycorrhizal fungi provides insights into the early evolution of symbiotic traits.</title>
        <authorList>
            <person name="Miyauchi S."/>
            <person name="Kiss E."/>
            <person name="Kuo A."/>
            <person name="Drula E."/>
            <person name="Kohler A."/>
            <person name="Sanchez-Garcia M."/>
            <person name="Morin E."/>
            <person name="Andreopoulos B."/>
            <person name="Barry K.W."/>
            <person name="Bonito G."/>
            <person name="Buee M."/>
            <person name="Carver A."/>
            <person name="Chen C."/>
            <person name="Cichocki N."/>
            <person name="Clum A."/>
            <person name="Culley D."/>
            <person name="Crous P.W."/>
            <person name="Fauchery L."/>
            <person name="Girlanda M."/>
            <person name="Hayes R.D."/>
            <person name="Keri Z."/>
            <person name="LaButti K."/>
            <person name="Lipzen A."/>
            <person name="Lombard V."/>
            <person name="Magnuson J."/>
            <person name="Maillard F."/>
            <person name="Murat C."/>
            <person name="Nolan M."/>
            <person name="Ohm R.A."/>
            <person name="Pangilinan J."/>
            <person name="Pereira M.F."/>
            <person name="Perotto S."/>
            <person name="Peter M."/>
            <person name="Pfister S."/>
            <person name="Riley R."/>
            <person name="Sitrit Y."/>
            <person name="Stielow J.B."/>
            <person name="Szollosi G."/>
            <person name="Zifcakova L."/>
            <person name="Stursova M."/>
            <person name="Spatafora J.W."/>
            <person name="Tedersoo L."/>
            <person name="Vaario L.M."/>
            <person name="Yamada A."/>
            <person name="Yan M."/>
            <person name="Wang P."/>
            <person name="Xu J."/>
            <person name="Bruns T."/>
            <person name="Baldrian P."/>
            <person name="Vilgalys R."/>
            <person name="Dunand C."/>
            <person name="Henrissat B."/>
            <person name="Grigoriev I.V."/>
            <person name="Hibbett D."/>
            <person name="Nagy L.G."/>
            <person name="Martin F.M."/>
        </authorList>
    </citation>
    <scope>NUCLEOTIDE SEQUENCE</scope>
    <source>
        <strain evidence="15">UP504</strain>
    </source>
</reference>
<dbReference type="AlphaFoldDB" id="A0A9P6B3P1"/>
<feature type="transmembrane region" description="Helical" evidence="13">
    <location>
        <begin position="173"/>
        <end position="196"/>
    </location>
</feature>
<evidence type="ECO:0000259" key="14">
    <source>
        <dbReference type="PROSITE" id="PS51758"/>
    </source>
</evidence>
<dbReference type="Pfam" id="PF07766">
    <property type="entry name" value="LETM1_RBD"/>
    <property type="match status" value="1"/>
</dbReference>
<evidence type="ECO:0000313" key="15">
    <source>
        <dbReference type="EMBL" id="KAF9515716.1"/>
    </source>
</evidence>
<gene>
    <name evidence="15" type="ORF">BS47DRAFT_1341643</name>
</gene>
<dbReference type="GO" id="GO:0030003">
    <property type="term" value="P:intracellular monoatomic cation homeostasis"/>
    <property type="evidence" value="ECO:0007669"/>
    <property type="project" value="TreeGrafter"/>
</dbReference>
<feature type="compositionally biased region" description="Basic and acidic residues" evidence="12">
    <location>
        <begin position="462"/>
        <end position="474"/>
    </location>
</feature>
<feature type="compositionally biased region" description="Polar residues" evidence="12">
    <location>
        <begin position="76"/>
        <end position="92"/>
    </location>
</feature>
<evidence type="ECO:0000256" key="2">
    <source>
        <dbReference type="ARBA" id="ARBA00009584"/>
    </source>
</evidence>
<evidence type="ECO:0000256" key="6">
    <source>
        <dbReference type="ARBA" id="ARBA00022792"/>
    </source>
</evidence>
<evidence type="ECO:0000256" key="12">
    <source>
        <dbReference type="SAM" id="MobiDB-lite"/>
    </source>
</evidence>
<feature type="region of interest" description="Disordered" evidence="12">
    <location>
        <begin position="462"/>
        <end position="492"/>
    </location>
</feature>
<evidence type="ECO:0000256" key="3">
    <source>
        <dbReference type="ARBA" id="ARBA00020557"/>
    </source>
</evidence>
<evidence type="ECO:0000256" key="7">
    <source>
        <dbReference type="ARBA" id="ARBA00022989"/>
    </source>
</evidence>
<dbReference type="PROSITE" id="PS51758">
    <property type="entry name" value="LETM1_RBD"/>
    <property type="match status" value="1"/>
</dbReference>
<feature type="compositionally biased region" description="Basic and acidic residues" evidence="12">
    <location>
        <begin position="483"/>
        <end position="492"/>
    </location>
</feature>
<evidence type="ECO:0000256" key="10">
    <source>
        <dbReference type="ARBA" id="ARBA00031360"/>
    </source>
</evidence>
<organism evidence="15 16">
    <name type="scientific">Hydnum rufescens UP504</name>
    <dbReference type="NCBI Taxonomy" id="1448309"/>
    <lineage>
        <taxon>Eukaryota</taxon>
        <taxon>Fungi</taxon>
        <taxon>Dikarya</taxon>
        <taxon>Basidiomycota</taxon>
        <taxon>Agaricomycotina</taxon>
        <taxon>Agaricomycetes</taxon>
        <taxon>Cantharellales</taxon>
        <taxon>Hydnaceae</taxon>
        <taxon>Hydnum</taxon>
    </lineage>
</organism>
<comment type="similarity">
    <text evidence="2">Belongs to the LETM1 family.</text>
</comment>
<keyword evidence="6" id="KW-0999">Mitochondrion inner membrane</keyword>
<dbReference type="InterPro" id="IPR044202">
    <property type="entry name" value="LETM1/MDM38-like"/>
</dbReference>
<dbReference type="SUPFAM" id="SSF47473">
    <property type="entry name" value="EF-hand"/>
    <property type="match status" value="1"/>
</dbReference>
<dbReference type="InterPro" id="IPR011992">
    <property type="entry name" value="EF-hand-dom_pair"/>
</dbReference>
<dbReference type="GO" id="GO:0043022">
    <property type="term" value="F:ribosome binding"/>
    <property type="evidence" value="ECO:0007669"/>
    <property type="project" value="InterPro"/>
</dbReference>
<evidence type="ECO:0000256" key="5">
    <source>
        <dbReference type="ARBA" id="ARBA00022692"/>
    </source>
</evidence>
<dbReference type="GO" id="GO:0005743">
    <property type="term" value="C:mitochondrial inner membrane"/>
    <property type="evidence" value="ECO:0007669"/>
    <property type="project" value="UniProtKB-SubCell"/>
</dbReference>
<feature type="compositionally biased region" description="Polar residues" evidence="12">
    <location>
        <begin position="538"/>
        <end position="547"/>
    </location>
</feature>
<dbReference type="OrthoDB" id="275278at2759"/>
<evidence type="ECO:0000256" key="4">
    <source>
        <dbReference type="ARBA" id="ARBA00022449"/>
    </source>
</evidence>
<evidence type="ECO:0000256" key="11">
    <source>
        <dbReference type="PROSITE-ProRule" id="PRU01094"/>
    </source>
</evidence>
<keyword evidence="7 13" id="KW-1133">Transmembrane helix</keyword>
<dbReference type="Proteomes" id="UP000886523">
    <property type="component" value="Unassembled WGS sequence"/>
</dbReference>
<proteinExistence type="inferred from homology"/>
<comment type="caution">
    <text evidence="15">The sequence shown here is derived from an EMBL/GenBank/DDBJ whole genome shotgun (WGS) entry which is preliminary data.</text>
</comment>
<evidence type="ECO:0000313" key="16">
    <source>
        <dbReference type="Proteomes" id="UP000886523"/>
    </source>
</evidence>
<keyword evidence="9 13" id="KW-0472">Membrane</keyword>